<proteinExistence type="predicted"/>
<comment type="caution">
    <text evidence="2">The sequence shown here is derived from an EMBL/GenBank/DDBJ whole genome shotgun (WGS) entry which is preliminary data.</text>
</comment>
<reference evidence="2" key="1">
    <citation type="submission" date="2018-03" db="EMBL/GenBank/DDBJ databases">
        <authorList>
            <person name="Guldener U."/>
        </authorList>
    </citation>
    <scope>NUCLEOTIDE SEQUENCE</scope>
</reference>
<accession>A0AAE8N597</accession>
<sequence length="265" mass="29971">MGLDSVPPMSKFIDASRSTGGMPVSLQKERSDMAMKSLNSLAASAFELDMRVPFPSDDIVSLATRQQVDLEKLRHAVATSSLSHDELNVRVVAQMKTLAERLETFATLVATDCSLKLHCECQMPMRLPYQDPAVPFMDATDVIRQKSVLDYVNTHLAFMFGGRTSDLNPEHEAAGVRSAWDELSDLFKESFARAPRTVEGFMKEWAGLWSSDKFMGDLHLELRWMKRDAYDLAADKFHREPAPRSRFRKLLKRAGTKLTLERDIN</sequence>
<gene>
    <name evidence="2" type="ORF">DNG_08225</name>
</gene>
<evidence type="ECO:0000256" key="1">
    <source>
        <dbReference type="SAM" id="MobiDB-lite"/>
    </source>
</evidence>
<dbReference type="EMBL" id="ONZQ02000013">
    <property type="protein sequence ID" value="SPO05538.1"/>
    <property type="molecule type" value="Genomic_DNA"/>
</dbReference>
<dbReference type="AlphaFoldDB" id="A0AAE8N597"/>
<evidence type="ECO:0000313" key="2">
    <source>
        <dbReference type="EMBL" id="SPO05538.1"/>
    </source>
</evidence>
<feature type="region of interest" description="Disordered" evidence="1">
    <location>
        <begin position="1"/>
        <end position="23"/>
    </location>
</feature>
<organism evidence="2 3">
    <name type="scientific">Cephalotrichum gorgonifer</name>
    <dbReference type="NCBI Taxonomy" id="2041049"/>
    <lineage>
        <taxon>Eukaryota</taxon>
        <taxon>Fungi</taxon>
        <taxon>Dikarya</taxon>
        <taxon>Ascomycota</taxon>
        <taxon>Pezizomycotina</taxon>
        <taxon>Sordariomycetes</taxon>
        <taxon>Hypocreomycetidae</taxon>
        <taxon>Microascales</taxon>
        <taxon>Microascaceae</taxon>
        <taxon>Cephalotrichum</taxon>
    </lineage>
</organism>
<protein>
    <submittedName>
        <fullName evidence="2">Uncharacterized protein</fullName>
    </submittedName>
</protein>
<dbReference type="Proteomes" id="UP001187682">
    <property type="component" value="Unassembled WGS sequence"/>
</dbReference>
<evidence type="ECO:0000313" key="3">
    <source>
        <dbReference type="Proteomes" id="UP001187682"/>
    </source>
</evidence>
<name>A0AAE8N597_9PEZI</name>
<keyword evidence="3" id="KW-1185">Reference proteome</keyword>